<reference evidence="1 2" key="1">
    <citation type="journal article" date="2016" name="Genome Biol. Evol.">
        <title>Divergent and convergent evolution of fungal pathogenicity.</title>
        <authorList>
            <person name="Shang Y."/>
            <person name="Xiao G."/>
            <person name="Zheng P."/>
            <person name="Cen K."/>
            <person name="Zhan S."/>
            <person name="Wang C."/>
        </authorList>
    </citation>
    <scope>NUCLEOTIDE SEQUENCE [LARGE SCALE GENOMIC DNA]</scope>
    <source>
        <strain evidence="1 2">ARSEF 7405</strain>
    </source>
</reference>
<dbReference type="Proteomes" id="UP000242877">
    <property type="component" value="Unassembled WGS sequence"/>
</dbReference>
<dbReference type="AlphaFoldDB" id="A0A167V605"/>
<gene>
    <name evidence="1" type="ORF">AAP_05946</name>
</gene>
<organism evidence="1 2">
    <name type="scientific">Ascosphaera apis ARSEF 7405</name>
    <dbReference type="NCBI Taxonomy" id="392613"/>
    <lineage>
        <taxon>Eukaryota</taxon>
        <taxon>Fungi</taxon>
        <taxon>Dikarya</taxon>
        <taxon>Ascomycota</taxon>
        <taxon>Pezizomycotina</taxon>
        <taxon>Eurotiomycetes</taxon>
        <taxon>Eurotiomycetidae</taxon>
        <taxon>Onygenales</taxon>
        <taxon>Ascosphaeraceae</taxon>
        <taxon>Ascosphaera</taxon>
    </lineage>
</organism>
<name>A0A167V605_9EURO</name>
<evidence type="ECO:0000313" key="1">
    <source>
        <dbReference type="EMBL" id="KZZ87091.1"/>
    </source>
</evidence>
<keyword evidence="2" id="KW-1185">Reference proteome</keyword>
<dbReference type="EMBL" id="AZGZ01000039">
    <property type="protein sequence ID" value="KZZ87091.1"/>
    <property type="molecule type" value="Genomic_DNA"/>
</dbReference>
<comment type="caution">
    <text evidence="1">The sequence shown here is derived from an EMBL/GenBank/DDBJ whole genome shotgun (WGS) entry which is preliminary data.</text>
</comment>
<sequence length="253" mass="29365">MCILRYNNVETESGSSTPEDAVAPDLDWSRSFFQRPDGEVKHLFNENELMRALCLLDKETMNSKNLRKVLPLRVIAINGYVSLTSLGNCPTISQITYILDPHVSPRWKIEEKLKRSIEAIAAYLGYDKSWMSSYTGRMSERLRQALWTESLDQNVVIWAGQNLTVYAPLWEWMLDEKMKALAGAAPYVDKQDLTDAVDVVSKLNQKYKKVISADLLAHRHRRIQPPVRMAMYYNLNQWYEEKYHKPGLTFKEQ</sequence>
<proteinExistence type="predicted"/>
<protein>
    <submittedName>
        <fullName evidence="1">Uncharacterized protein</fullName>
    </submittedName>
</protein>
<dbReference type="VEuPathDB" id="FungiDB:AAP_05946"/>
<dbReference type="OrthoDB" id="3348320at2759"/>
<accession>A0A167V605</accession>
<evidence type="ECO:0000313" key="2">
    <source>
        <dbReference type="Proteomes" id="UP000242877"/>
    </source>
</evidence>